<feature type="compositionally biased region" description="Basic and acidic residues" evidence="1">
    <location>
        <begin position="50"/>
        <end position="63"/>
    </location>
</feature>
<evidence type="ECO:0000313" key="2">
    <source>
        <dbReference type="EMBL" id="TDL21563.1"/>
    </source>
</evidence>
<name>A0A4Y7Q1P3_9AGAM</name>
<proteinExistence type="predicted"/>
<feature type="compositionally biased region" description="Low complexity" evidence="1">
    <location>
        <begin position="99"/>
        <end position="111"/>
    </location>
</feature>
<feature type="region of interest" description="Disordered" evidence="1">
    <location>
        <begin position="1"/>
        <end position="132"/>
    </location>
</feature>
<feature type="compositionally biased region" description="Polar residues" evidence="1">
    <location>
        <begin position="556"/>
        <end position="569"/>
    </location>
</feature>
<sequence length="685" mass="74699">MAPQPPLGLPGVRKSERLKTKTPKADVALMPMQERPEEVKKSNLKQNSRTKLDTKVEQVESDTKAMATQHSAPRKTVHFPSDVKLVDGKSAAGNPSGPIAPRSVAAPPARSSDSENHASNTRMKEKGSVASVTGKLCRDLSPVLTVQSDSSDLEVATSISLPSDEETDSFFRSAASSGDSRWQVSSGEFEFEDFTNELNNVKDNEEDSDYHPVNYDDRSDTLSATDTVDIAPLSDIAPKKRGRPRKAEIAVSQSITTATTQTKQNNKKAIVPAAHDRQWSDYKFSNSQIQFVGSRTIEFKLSLREGKIPGECNAWDWNEAYSDIIQVILANCPAQLATHHQPRFAFTRADEKPPGDLITSQLQWSRLVEKIHSREREISEYKGNKRSQPKPLTPLVVTIFNPQGSTSGTSSTKGAKKPPLGRMVYPNQGSKPMDSIDCEPYALAKGQHNESSFAPAQMLDTKYRSIEEAKVLISKFHRCMKHNGRLCYILKPSESKAYAGNHIEIGITLSSSYAKAVTLLQVYDENTPAPKYILDEILLLASRSANLNLKKPGSKGRSTSETVLSNEEPSANPPRATILGTNPTLTLPLHTYPTIADVLIAVAEKDSSHNYLQFGDALCGSGAETVGQLLFMLDEIKRDGGTLAGAIVDVVKGVEGAPVLTTFAASMLSSHLRKAAVEFEAGTTH</sequence>
<dbReference type="Proteomes" id="UP000294933">
    <property type="component" value="Unassembled WGS sequence"/>
</dbReference>
<gene>
    <name evidence="2" type="ORF">BD410DRAFT_804217</name>
</gene>
<evidence type="ECO:0000313" key="3">
    <source>
        <dbReference type="Proteomes" id="UP000294933"/>
    </source>
</evidence>
<reference evidence="2 3" key="1">
    <citation type="submission" date="2018-06" db="EMBL/GenBank/DDBJ databases">
        <title>A transcriptomic atlas of mushroom development highlights an independent origin of complex multicellularity.</title>
        <authorList>
            <consortium name="DOE Joint Genome Institute"/>
            <person name="Krizsan K."/>
            <person name="Almasi E."/>
            <person name="Merenyi Z."/>
            <person name="Sahu N."/>
            <person name="Viragh M."/>
            <person name="Koszo T."/>
            <person name="Mondo S."/>
            <person name="Kiss B."/>
            <person name="Balint B."/>
            <person name="Kues U."/>
            <person name="Barry K."/>
            <person name="Hegedus J.C."/>
            <person name="Henrissat B."/>
            <person name="Johnson J."/>
            <person name="Lipzen A."/>
            <person name="Ohm R."/>
            <person name="Nagy I."/>
            <person name="Pangilinan J."/>
            <person name="Yan J."/>
            <person name="Xiong Y."/>
            <person name="Grigoriev I.V."/>
            <person name="Hibbett D.S."/>
            <person name="Nagy L.G."/>
        </authorList>
    </citation>
    <scope>NUCLEOTIDE SEQUENCE [LARGE SCALE GENOMIC DNA]</scope>
    <source>
        <strain evidence="2 3">SZMC22713</strain>
    </source>
</reference>
<organism evidence="2 3">
    <name type="scientific">Rickenella mellea</name>
    <dbReference type="NCBI Taxonomy" id="50990"/>
    <lineage>
        <taxon>Eukaryota</taxon>
        <taxon>Fungi</taxon>
        <taxon>Dikarya</taxon>
        <taxon>Basidiomycota</taxon>
        <taxon>Agaricomycotina</taxon>
        <taxon>Agaricomycetes</taxon>
        <taxon>Hymenochaetales</taxon>
        <taxon>Rickenellaceae</taxon>
        <taxon>Rickenella</taxon>
    </lineage>
</organism>
<accession>A0A4Y7Q1P3</accession>
<dbReference type="VEuPathDB" id="FungiDB:BD410DRAFT_804217"/>
<dbReference type="EMBL" id="ML170180">
    <property type="protein sequence ID" value="TDL21563.1"/>
    <property type="molecule type" value="Genomic_DNA"/>
</dbReference>
<evidence type="ECO:0000256" key="1">
    <source>
        <dbReference type="SAM" id="MobiDB-lite"/>
    </source>
</evidence>
<keyword evidence="3" id="KW-1185">Reference proteome</keyword>
<protein>
    <submittedName>
        <fullName evidence="2">Uncharacterized protein</fullName>
    </submittedName>
</protein>
<feature type="region of interest" description="Disordered" evidence="1">
    <location>
        <begin position="550"/>
        <end position="577"/>
    </location>
</feature>
<feature type="compositionally biased region" description="Basic and acidic residues" evidence="1">
    <location>
        <begin position="112"/>
        <end position="127"/>
    </location>
</feature>
<dbReference type="AlphaFoldDB" id="A0A4Y7Q1P3"/>